<dbReference type="PANTHER" id="PTHR11895:SF7">
    <property type="entry name" value="GLUTAMYL-TRNA(GLN) AMIDOTRANSFERASE SUBUNIT A, MITOCHONDRIAL"/>
    <property type="match status" value="1"/>
</dbReference>
<dbReference type="EMBL" id="JBHSKF010000001">
    <property type="protein sequence ID" value="MFC5286009.1"/>
    <property type="molecule type" value="Genomic_DNA"/>
</dbReference>
<keyword evidence="3" id="KW-0378">Hydrolase</keyword>
<reference evidence="4" key="1">
    <citation type="journal article" date="2019" name="Int. J. Syst. Evol. Microbiol.">
        <title>The Global Catalogue of Microorganisms (GCM) 10K type strain sequencing project: providing services to taxonomists for standard genome sequencing and annotation.</title>
        <authorList>
            <consortium name="The Broad Institute Genomics Platform"/>
            <consortium name="The Broad Institute Genome Sequencing Center for Infectious Disease"/>
            <person name="Wu L."/>
            <person name="Ma J."/>
        </authorList>
    </citation>
    <scope>NUCLEOTIDE SEQUENCE [LARGE SCALE GENOMIC DNA]</scope>
    <source>
        <strain evidence="4">CCUG 59778</strain>
    </source>
</reference>
<dbReference type="InterPro" id="IPR023631">
    <property type="entry name" value="Amidase_dom"/>
</dbReference>
<gene>
    <name evidence="3" type="ORF">ACFPM7_03005</name>
</gene>
<dbReference type="InterPro" id="IPR036928">
    <property type="entry name" value="AS_sf"/>
</dbReference>
<dbReference type="RefSeq" id="WP_378243465.1">
    <property type="nucleotide sequence ID" value="NZ_JBHSKF010000001.1"/>
</dbReference>
<comment type="caution">
    <text evidence="3">The sequence shown here is derived from an EMBL/GenBank/DDBJ whole genome shotgun (WGS) entry which is preliminary data.</text>
</comment>
<dbReference type="NCBIfam" id="NF004717">
    <property type="entry name" value="PRK06061.1"/>
    <property type="match status" value="1"/>
</dbReference>
<keyword evidence="4" id="KW-1185">Reference proteome</keyword>
<dbReference type="SUPFAM" id="SSF75304">
    <property type="entry name" value="Amidase signature (AS) enzymes"/>
    <property type="match status" value="1"/>
</dbReference>
<evidence type="ECO:0000256" key="1">
    <source>
        <dbReference type="ARBA" id="ARBA00009199"/>
    </source>
</evidence>
<dbReference type="Gene3D" id="3.90.1300.10">
    <property type="entry name" value="Amidase signature (AS) domain"/>
    <property type="match status" value="1"/>
</dbReference>
<organism evidence="3 4">
    <name type="scientific">Actinokineospora guangxiensis</name>
    <dbReference type="NCBI Taxonomy" id="1490288"/>
    <lineage>
        <taxon>Bacteria</taxon>
        <taxon>Bacillati</taxon>
        <taxon>Actinomycetota</taxon>
        <taxon>Actinomycetes</taxon>
        <taxon>Pseudonocardiales</taxon>
        <taxon>Pseudonocardiaceae</taxon>
        <taxon>Actinokineospora</taxon>
    </lineage>
</organism>
<comment type="similarity">
    <text evidence="1">Belongs to the amidase family.</text>
</comment>
<dbReference type="InterPro" id="IPR020556">
    <property type="entry name" value="Amidase_CS"/>
</dbReference>
<protein>
    <submittedName>
        <fullName evidence="3">Amidase</fullName>
        <ecNumber evidence="3">3.5.1.4</ecNumber>
    </submittedName>
</protein>
<proteinExistence type="inferred from homology"/>
<evidence type="ECO:0000259" key="2">
    <source>
        <dbReference type="Pfam" id="PF01425"/>
    </source>
</evidence>
<dbReference type="Pfam" id="PF01425">
    <property type="entry name" value="Amidase"/>
    <property type="match status" value="1"/>
</dbReference>
<accession>A0ABW0EJB7</accession>
<evidence type="ECO:0000313" key="3">
    <source>
        <dbReference type="EMBL" id="MFC5286009.1"/>
    </source>
</evidence>
<dbReference type="PANTHER" id="PTHR11895">
    <property type="entry name" value="TRANSAMIDASE"/>
    <property type="match status" value="1"/>
</dbReference>
<dbReference type="PROSITE" id="PS00571">
    <property type="entry name" value="AMIDASES"/>
    <property type="match status" value="1"/>
</dbReference>
<dbReference type="EC" id="3.5.1.4" evidence="3"/>
<name>A0ABW0EJB7_9PSEU</name>
<dbReference type="Proteomes" id="UP001596157">
    <property type="component" value="Unassembled WGS sequence"/>
</dbReference>
<feature type="domain" description="Amidase" evidence="2">
    <location>
        <begin position="44"/>
        <end position="448"/>
    </location>
</feature>
<sequence>MVARTFRGLRTRGTVRSYEQGGPMAGLEESARSLAEGSATSFDLVTKALDAAAASDLNAFRLLRAADALVEAKAADERLAAGERLPLLGVPIAIKDDVDLAGEPTAFGCAGEFAPAAADCELVRRIRAAGAVVVGKTNTPEFGQWPITEGTFGATRNPWHGDYSPGGSSGGSAAAVAAGIVPAAVGSDGAGSIRIPAAWTNLVGIKPTRGLVPTAPDPELFHGLTTSGPLARTVGDAALLLDVLTGGDYSAAVAEPVRPLRIALSMTPAFTGFRVRVDPAVRTAVHQVARTLVRLGHEVAVADPAYGLIGLNFLPRSFGGIHDWTRRVPDTTLLDPRTQGNGRVGRLLGRGMPVSRSTLGWFTRRVGAIFTAFDVVLTPTTATPPLPVGSIDGLAGWRTDRRVVTACPFAWPWNVLGWPGMSVPAGFTADGLPVGAQLLGPADSEPLLISLAAQLEAASDWAAAWPPIR</sequence>
<dbReference type="InterPro" id="IPR000120">
    <property type="entry name" value="Amidase"/>
</dbReference>
<evidence type="ECO:0000313" key="4">
    <source>
        <dbReference type="Proteomes" id="UP001596157"/>
    </source>
</evidence>
<dbReference type="GO" id="GO:0004040">
    <property type="term" value="F:amidase activity"/>
    <property type="evidence" value="ECO:0007669"/>
    <property type="project" value="UniProtKB-EC"/>
</dbReference>